<dbReference type="PATRIC" id="fig|1449336.4.peg.1643"/>
<organism evidence="1 2">
    <name type="scientific">Carnobacterium divergens DSM 20623</name>
    <dbReference type="NCBI Taxonomy" id="1449336"/>
    <lineage>
        <taxon>Bacteria</taxon>
        <taxon>Bacillati</taxon>
        <taxon>Bacillota</taxon>
        <taxon>Bacilli</taxon>
        <taxon>Lactobacillales</taxon>
        <taxon>Carnobacteriaceae</taxon>
        <taxon>Carnobacterium</taxon>
    </lineage>
</organism>
<dbReference type="GO" id="GO:0005829">
    <property type="term" value="C:cytosol"/>
    <property type="evidence" value="ECO:0007669"/>
    <property type="project" value="TreeGrafter"/>
</dbReference>
<protein>
    <submittedName>
        <fullName evidence="1">Hydrolase, haloacid dehalogenase-like family protein</fullName>
    </submittedName>
</protein>
<dbReference type="EMBL" id="JQBS01000003">
    <property type="protein sequence ID" value="KRN57663.1"/>
    <property type="molecule type" value="Genomic_DNA"/>
</dbReference>
<dbReference type="SFLD" id="SFLDS00003">
    <property type="entry name" value="Haloacid_Dehalogenase"/>
    <property type="match status" value="1"/>
</dbReference>
<dbReference type="PANTHER" id="PTHR10000">
    <property type="entry name" value="PHOSPHOSERINE PHOSPHATASE"/>
    <property type="match status" value="1"/>
</dbReference>
<dbReference type="PANTHER" id="PTHR10000:SF8">
    <property type="entry name" value="HAD SUPERFAMILY HYDROLASE-LIKE, TYPE 3"/>
    <property type="match status" value="1"/>
</dbReference>
<sequence length="270" mass="30257">MSIELIAIDLDGTLLNPDKKISQAVKETIMEAKTKGIKIVLCTGRPLIGVKNFLAELNLEEEGDFAITYNGALVQSTHDGKAIVHHTLAYQDFLALEKLSNDIGVHFQTFDMDHLYTTNKDISEYTVREAFLVNIPLKYRTVEEIDPAIEISKMMMIDHPAILDQGIAQIPAEFNERYTMIKSEDFYYEILNKKANKGNAVKDLAAHLNIPQENVMAIGDNMNDMDMLHFAKYKIAMGNAVPAVKEIATFITKTNAEDGVAHVIKELAFH</sequence>
<dbReference type="SUPFAM" id="SSF56784">
    <property type="entry name" value="HAD-like"/>
    <property type="match status" value="1"/>
</dbReference>
<evidence type="ECO:0000313" key="2">
    <source>
        <dbReference type="Proteomes" id="UP000051658"/>
    </source>
</evidence>
<dbReference type="GeneID" id="89588048"/>
<dbReference type="Proteomes" id="UP000051658">
    <property type="component" value="Unassembled WGS sequence"/>
</dbReference>
<dbReference type="Pfam" id="PF08282">
    <property type="entry name" value="Hydrolase_3"/>
    <property type="match status" value="1"/>
</dbReference>
<dbReference type="Gene3D" id="3.40.50.1000">
    <property type="entry name" value="HAD superfamily/HAD-like"/>
    <property type="match status" value="1"/>
</dbReference>
<proteinExistence type="predicted"/>
<dbReference type="CDD" id="cd07516">
    <property type="entry name" value="HAD_Pase"/>
    <property type="match status" value="1"/>
</dbReference>
<evidence type="ECO:0000313" key="1">
    <source>
        <dbReference type="EMBL" id="KRN57663.1"/>
    </source>
</evidence>
<dbReference type="InterPro" id="IPR006379">
    <property type="entry name" value="HAD-SF_hydro_IIB"/>
</dbReference>
<dbReference type="Gene3D" id="3.30.1240.10">
    <property type="match status" value="1"/>
</dbReference>
<name>A0A0R2HY14_CARDV</name>
<dbReference type="GO" id="GO:0016791">
    <property type="term" value="F:phosphatase activity"/>
    <property type="evidence" value="ECO:0007669"/>
    <property type="project" value="UniProtKB-ARBA"/>
</dbReference>
<dbReference type="eggNOG" id="COG0561">
    <property type="taxonomic scope" value="Bacteria"/>
</dbReference>
<comment type="caution">
    <text evidence="1">The sequence shown here is derived from an EMBL/GenBank/DDBJ whole genome shotgun (WGS) entry which is preliminary data.</text>
</comment>
<dbReference type="RefSeq" id="WP_034571670.1">
    <property type="nucleotide sequence ID" value="NZ_JQBS01000003.1"/>
</dbReference>
<dbReference type="PROSITE" id="PS01228">
    <property type="entry name" value="COF_1"/>
    <property type="match status" value="1"/>
</dbReference>
<accession>A0A0R2HY14</accession>
<dbReference type="GO" id="GO:0000287">
    <property type="term" value="F:magnesium ion binding"/>
    <property type="evidence" value="ECO:0007669"/>
    <property type="project" value="TreeGrafter"/>
</dbReference>
<dbReference type="InterPro" id="IPR023214">
    <property type="entry name" value="HAD_sf"/>
</dbReference>
<keyword evidence="1" id="KW-0378">Hydrolase</keyword>
<gene>
    <name evidence="1" type="ORF">IV74_GL001611</name>
</gene>
<dbReference type="SFLD" id="SFLDG01144">
    <property type="entry name" value="C2.B.4:_PGP_Like"/>
    <property type="match status" value="1"/>
</dbReference>
<dbReference type="NCBIfam" id="TIGR00099">
    <property type="entry name" value="Cof-subfamily"/>
    <property type="match status" value="1"/>
</dbReference>
<dbReference type="AlphaFoldDB" id="A0A0R2HY14"/>
<dbReference type="NCBIfam" id="NF007806">
    <property type="entry name" value="PRK10513.1"/>
    <property type="match status" value="1"/>
</dbReference>
<dbReference type="SFLD" id="SFLDG01140">
    <property type="entry name" value="C2.B:_Phosphomannomutase_and_P"/>
    <property type="match status" value="1"/>
</dbReference>
<keyword evidence="2" id="KW-1185">Reference proteome</keyword>
<dbReference type="NCBIfam" id="TIGR01484">
    <property type="entry name" value="HAD-SF-IIB"/>
    <property type="match status" value="1"/>
</dbReference>
<reference evidence="1 2" key="1">
    <citation type="journal article" date="2015" name="Genome Announc.">
        <title>Expanding the biotechnology potential of lactobacilli through comparative genomics of 213 strains and associated genera.</title>
        <authorList>
            <person name="Sun Z."/>
            <person name="Harris H.M."/>
            <person name="McCann A."/>
            <person name="Guo C."/>
            <person name="Argimon S."/>
            <person name="Zhang W."/>
            <person name="Yang X."/>
            <person name="Jeffery I.B."/>
            <person name="Cooney J.C."/>
            <person name="Kagawa T.F."/>
            <person name="Liu W."/>
            <person name="Song Y."/>
            <person name="Salvetti E."/>
            <person name="Wrobel A."/>
            <person name="Rasinkangas P."/>
            <person name="Parkhill J."/>
            <person name="Rea M.C."/>
            <person name="O'Sullivan O."/>
            <person name="Ritari J."/>
            <person name="Douillard F.P."/>
            <person name="Paul Ross R."/>
            <person name="Yang R."/>
            <person name="Briner A.E."/>
            <person name="Felis G.E."/>
            <person name="de Vos W.M."/>
            <person name="Barrangou R."/>
            <person name="Klaenhammer T.R."/>
            <person name="Caufield P.W."/>
            <person name="Cui Y."/>
            <person name="Zhang H."/>
            <person name="O'Toole P.W."/>
        </authorList>
    </citation>
    <scope>NUCLEOTIDE SEQUENCE [LARGE SCALE GENOMIC DNA]</scope>
    <source>
        <strain evidence="1 2">DSM 20623</strain>
    </source>
</reference>
<dbReference type="InterPro" id="IPR000150">
    <property type="entry name" value="Cof"/>
</dbReference>
<dbReference type="InterPro" id="IPR036412">
    <property type="entry name" value="HAD-like_sf"/>
</dbReference>